<gene>
    <name evidence="1" type="ORF">HNR40_006870</name>
</gene>
<proteinExistence type="predicted"/>
<organism evidence="1 2">
    <name type="scientific">Nonomuraea endophytica</name>
    <dbReference type="NCBI Taxonomy" id="714136"/>
    <lineage>
        <taxon>Bacteria</taxon>
        <taxon>Bacillati</taxon>
        <taxon>Actinomycetota</taxon>
        <taxon>Actinomycetes</taxon>
        <taxon>Streptosporangiales</taxon>
        <taxon>Streptosporangiaceae</taxon>
        <taxon>Nonomuraea</taxon>
    </lineage>
</organism>
<reference evidence="1 2" key="1">
    <citation type="submission" date="2020-08" db="EMBL/GenBank/DDBJ databases">
        <title>Genomic Encyclopedia of Type Strains, Phase IV (KMG-IV): sequencing the most valuable type-strain genomes for metagenomic binning, comparative biology and taxonomic classification.</title>
        <authorList>
            <person name="Goeker M."/>
        </authorList>
    </citation>
    <scope>NUCLEOTIDE SEQUENCE [LARGE SCALE GENOMIC DNA]</scope>
    <source>
        <strain evidence="1 2">DSM 45385</strain>
    </source>
</reference>
<sequence>MTTLPGWLLRHTAVIKPFEGDSAYGPVYGPPVTVKCLADDERRMVRDDKGLEVVSEITIYMLPGTRCPSGSQVTVNGRTTTVLASYTRDGGGLPTPDHVEVVCQ</sequence>
<accession>A0A7W8A8A0</accession>
<name>A0A7W8A8A0_9ACTN</name>
<evidence type="ECO:0000313" key="1">
    <source>
        <dbReference type="EMBL" id="MBB5081375.1"/>
    </source>
</evidence>
<keyword evidence="2" id="KW-1185">Reference proteome</keyword>
<dbReference type="Proteomes" id="UP000568380">
    <property type="component" value="Unassembled WGS sequence"/>
</dbReference>
<evidence type="ECO:0008006" key="3">
    <source>
        <dbReference type="Google" id="ProtNLM"/>
    </source>
</evidence>
<evidence type="ECO:0000313" key="2">
    <source>
        <dbReference type="Proteomes" id="UP000568380"/>
    </source>
</evidence>
<protein>
    <recommendedName>
        <fullName evidence="3">Head-tail adaptor protein</fullName>
    </recommendedName>
</protein>
<dbReference type="AlphaFoldDB" id="A0A7W8A8A0"/>
<dbReference type="RefSeq" id="WP_184968692.1">
    <property type="nucleotide sequence ID" value="NZ_JACHIN010000010.1"/>
</dbReference>
<comment type="caution">
    <text evidence="1">The sequence shown here is derived from an EMBL/GenBank/DDBJ whole genome shotgun (WGS) entry which is preliminary data.</text>
</comment>
<dbReference type="EMBL" id="JACHIN010000010">
    <property type="protein sequence ID" value="MBB5081375.1"/>
    <property type="molecule type" value="Genomic_DNA"/>
</dbReference>